<gene>
    <name evidence="2" type="ORF">MKW98_016922</name>
</gene>
<reference evidence="2" key="1">
    <citation type="submission" date="2022-04" db="EMBL/GenBank/DDBJ databases">
        <title>A functionally conserved STORR gene fusion in Papaver species that diverged 16.8 million years ago.</title>
        <authorList>
            <person name="Catania T."/>
        </authorList>
    </citation>
    <scope>NUCLEOTIDE SEQUENCE</scope>
    <source>
        <strain evidence="2">S-188037</strain>
    </source>
</reference>
<dbReference type="Proteomes" id="UP001202328">
    <property type="component" value="Unassembled WGS sequence"/>
</dbReference>
<feature type="chain" id="PRO_5041938849" evidence="1">
    <location>
        <begin position="39"/>
        <end position="103"/>
    </location>
</feature>
<comment type="caution">
    <text evidence="2">The sequence shown here is derived from an EMBL/GenBank/DDBJ whole genome shotgun (WGS) entry which is preliminary data.</text>
</comment>
<dbReference type="AlphaFoldDB" id="A0AAD4TK13"/>
<evidence type="ECO:0000256" key="1">
    <source>
        <dbReference type="SAM" id="SignalP"/>
    </source>
</evidence>
<sequence length="103" mass="11136">MVSSSKKKLVSNSTTNRMVVALFLCLLLLGGFSYSVEAVAGSINDGEIAAREVINSECTTIREGYCVNDQECAIHCRSMKYSGGKCLPNDIDKEPFGICCCLN</sequence>
<evidence type="ECO:0000313" key="3">
    <source>
        <dbReference type="Proteomes" id="UP001202328"/>
    </source>
</evidence>
<accession>A0AAD4TK13</accession>
<name>A0AAD4TK13_9MAGN</name>
<dbReference type="EMBL" id="JAJJMB010000948">
    <property type="protein sequence ID" value="KAI3960198.1"/>
    <property type="molecule type" value="Genomic_DNA"/>
</dbReference>
<keyword evidence="1" id="KW-0732">Signal</keyword>
<proteinExistence type="predicted"/>
<keyword evidence="3" id="KW-1185">Reference proteome</keyword>
<organism evidence="2 3">
    <name type="scientific">Papaver atlanticum</name>
    <dbReference type="NCBI Taxonomy" id="357466"/>
    <lineage>
        <taxon>Eukaryota</taxon>
        <taxon>Viridiplantae</taxon>
        <taxon>Streptophyta</taxon>
        <taxon>Embryophyta</taxon>
        <taxon>Tracheophyta</taxon>
        <taxon>Spermatophyta</taxon>
        <taxon>Magnoliopsida</taxon>
        <taxon>Ranunculales</taxon>
        <taxon>Papaveraceae</taxon>
        <taxon>Papaveroideae</taxon>
        <taxon>Papaver</taxon>
    </lineage>
</organism>
<protein>
    <submittedName>
        <fullName evidence="2">Uncharacterized protein</fullName>
    </submittedName>
</protein>
<feature type="signal peptide" evidence="1">
    <location>
        <begin position="1"/>
        <end position="38"/>
    </location>
</feature>
<evidence type="ECO:0000313" key="2">
    <source>
        <dbReference type="EMBL" id="KAI3960198.1"/>
    </source>
</evidence>